<evidence type="ECO:0000313" key="2">
    <source>
        <dbReference type="EMBL" id="KNZ48697.1"/>
    </source>
</evidence>
<organism evidence="2 3">
    <name type="scientific">Puccinia sorghi</name>
    <dbReference type="NCBI Taxonomy" id="27349"/>
    <lineage>
        <taxon>Eukaryota</taxon>
        <taxon>Fungi</taxon>
        <taxon>Dikarya</taxon>
        <taxon>Basidiomycota</taxon>
        <taxon>Pucciniomycotina</taxon>
        <taxon>Pucciniomycetes</taxon>
        <taxon>Pucciniales</taxon>
        <taxon>Pucciniaceae</taxon>
        <taxon>Puccinia</taxon>
    </lineage>
</organism>
<dbReference type="Proteomes" id="UP000037035">
    <property type="component" value="Unassembled WGS sequence"/>
</dbReference>
<keyword evidence="3" id="KW-1185">Reference proteome</keyword>
<feature type="region of interest" description="Disordered" evidence="1">
    <location>
        <begin position="177"/>
        <end position="198"/>
    </location>
</feature>
<protein>
    <submittedName>
        <fullName evidence="2">Uncharacterized protein</fullName>
    </submittedName>
</protein>
<reference evidence="2 3" key="1">
    <citation type="submission" date="2015-08" db="EMBL/GenBank/DDBJ databases">
        <title>Next Generation Sequencing and Analysis of the Genome of Puccinia sorghi L Schw, the Causal Agent of Maize Common Rust.</title>
        <authorList>
            <person name="Rochi L."/>
            <person name="Burguener G."/>
            <person name="Darino M."/>
            <person name="Turjanski A."/>
            <person name="Kreff E."/>
            <person name="Dieguez M.J."/>
            <person name="Sacco F."/>
        </authorList>
    </citation>
    <scope>NUCLEOTIDE SEQUENCE [LARGE SCALE GENOMIC DNA]</scope>
    <source>
        <strain evidence="2 3">RO10H11247</strain>
    </source>
</reference>
<dbReference type="OrthoDB" id="10658051at2759"/>
<comment type="caution">
    <text evidence="2">The sequence shown here is derived from an EMBL/GenBank/DDBJ whole genome shotgun (WGS) entry which is preliminary data.</text>
</comment>
<dbReference type="EMBL" id="LAVV01010697">
    <property type="protein sequence ID" value="KNZ48697.1"/>
    <property type="molecule type" value="Genomic_DNA"/>
</dbReference>
<dbReference type="AlphaFoldDB" id="A0A0L6UK85"/>
<evidence type="ECO:0000256" key="1">
    <source>
        <dbReference type="SAM" id="MobiDB-lite"/>
    </source>
</evidence>
<name>A0A0L6UK85_9BASI</name>
<accession>A0A0L6UK85</accession>
<sequence>MAQVVSTGTQYVSEWHEGEPSQRAGLDVFQHSQQQLKPGAPPLLPLFPTAPDLPPRVRESPQPTLISPEVQIPVLAASYLAGNIAAMPRSERPQWDWNSPLPQFAPFTGASTANGKEGESSMQAAMVGPTRYHPLTRAGAATAGNAGQPIHFVLSDRNTREVEFQQPASKRYQLDLTSEPPEFPASGQRITRLPGSALPQFRPSYLTDGNNGPESYQLGAASFAGHVLPSHLPFYSYHGNMPQFNQVETVGLPGLAHPPHPLFYSSGIERPSPSQLGTQALPGSALPAESSVCSNDFQSTRCNSLQRERALKAVAPLVGPPPPKYGSASSVGNANAIEAGSLSCNIDYMEKNLRKSENKRSTVLYAVEDNDATSNLRKSPHQGTESLGCFTSRAWAWLMSIWIRNKDAAISETNKHFGQSFQKLTSACLTRHDSLHEASSSASAPSGPSEPIKFAYLLWAINKRALEVLKGKQRVPTYLDEQKDFMKWFIDFMTNCKDLGHCSDLEGDFLHEKIMTALDSKDVNSGFEVILPEIPPTHHVLANKDALMNEAAARAVMRYHKEKNFPLFNLYGNIGFVQKLAAFGSRWCYRYVPQPGRRIPRPNQGFHKTRWEKYVEKYVKPINFSAGKAAEQPTEPFALEDQGPKVWAWLITSNKFNKNTRKKPPMDQKNGGKDFMILCGTSMAQFLKL</sequence>
<proteinExistence type="predicted"/>
<evidence type="ECO:0000313" key="3">
    <source>
        <dbReference type="Proteomes" id="UP000037035"/>
    </source>
</evidence>
<dbReference type="VEuPathDB" id="FungiDB:VP01_547g6"/>
<gene>
    <name evidence="2" type="ORF">VP01_547g6</name>
</gene>